<dbReference type="EMBL" id="BAAAGX010000027">
    <property type="protein sequence ID" value="GAA0267658.1"/>
    <property type="molecule type" value="Genomic_DNA"/>
</dbReference>
<organism evidence="2 3">
    <name type="scientific">Cryptosporangium japonicum</name>
    <dbReference type="NCBI Taxonomy" id="80872"/>
    <lineage>
        <taxon>Bacteria</taxon>
        <taxon>Bacillati</taxon>
        <taxon>Actinomycetota</taxon>
        <taxon>Actinomycetes</taxon>
        <taxon>Cryptosporangiales</taxon>
        <taxon>Cryptosporangiaceae</taxon>
        <taxon>Cryptosporangium</taxon>
    </lineage>
</organism>
<feature type="transmembrane region" description="Helical" evidence="1">
    <location>
        <begin position="254"/>
        <end position="273"/>
    </location>
</feature>
<evidence type="ECO:0008006" key="4">
    <source>
        <dbReference type="Google" id="ProtNLM"/>
    </source>
</evidence>
<feature type="transmembrane region" description="Helical" evidence="1">
    <location>
        <begin position="339"/>
        <end position="357"/>
    </location>
</feature>
<feature type="transmembrane region" description="Helical" evidence="1">
    <location>
        <begin position="151"/>
        <end position="169"/>
    </location>
</feature>
<comment type="caution">
    <text evidence="2">The sequence shown here is derived from an EMBL/GenBank/DDBJ whole genome shotgun (WGS) entry which is preliminary data.</text>
</comment>
<sequence>MTSAPTSYRGRHEIARRGNRLPVLAPRSAPRRWPGPVIVLASAGLAYAGAWRAGPLTEPPPGVAESSLIRLAESVGAGADTAAALQIAAWNAVWNFPSSLTAARALMVMAAVATVLCTGGLARRVGLSLPALALATVVTAALPWAMAAHRLVAPINLAVPWLLAAALLASTRTRRRPAAVAAVLCLLVASSTAPLVVPIAVLAVAVLLADRDLGAGWPVATRIAGVATLSMLAAGLFAVVTGDGFGFHQPAPDVAPVVVDLIVGGVVVVGAAAGTLVRWLRPFALVVLGCAAVAVVAGPVRTPLLLFALPAAAIVLGAAIDAAAGAGLRKHVRPTPVRVGALVVAVLAVGVALVGTVHT</sequence>
<feature type="transmembrane region" description="Helical" evidence="1">
    <location>
        <begin position="219"/>
        <end position="242"/>
    </location>
</feature>
<feature type="transmembrane region" description="Helical" evidence="1">
    <location>
        <begin position="304"/>
        <end position="327"/>
    </location>
</feature>
<keyword evidence="1" id="KW-0812">Transmembrane</keyword>
<keyword evidence="3" id="KW-1185">Reference proteome</keyword>
<accession>A0ABN0UZE6</accession>
<protein>
    <recommendedName>
        <fullName evidence="4">Integral membrane protein</fullName>
    </recommendedName>
</protein>
<proteinExistence type="predicted"/>
<feature type="transmembrane region" description="Helical" evidence="1">
    <location>
        <begin position="129"/>
        <end position="145"/>
    </location>
</feature>
<evidence type="ECO:0000313" key="3">
    <source>
        <dbReference type="Proteomes" id="UP001500967"/>
    </source>
</evidence>
<dbReference type="Proteomes" id="UP001500967">
    <property type="component" value="Unassembled WGS sequence"/>
</dbReference>
<dbReference type="RefSeq" id="WP_344652579.1">
    <property type="nucleotide sequence ID" value="NZ_BAAAGX010000027.1"/>
</dbReference>
<feature type="transmembrane region" description="Helical" evidence="1">
    <location>
        <begin position="181"/>
        <end position="207"/>
    </location>
</feature>
<reference evidence="2 3" key="1">
    <citation type="journal article" date="2019" name="Int. J. Syst. Evol. Microbiol.">
        <title>The Global Catalogue of Microorganisms (GCM) 10K type strain sequencing project: providing services to taxonomists for standard genome sequencing and annotation.</title>
        <authorList>
            <consortium name="The Broad Institute Genomics Platform"/>
            <consortium name="The Broad Institute Genome Sequencing Center for Infectious Disease"/>
            <person name="Wu L."/>
            <person name="Ma J."/>
        </authorList>
    </citation>
    <scope>NUCLEOTIDE SEQUENCE [LARGE SCALE GENOMIC DNA]</scope>
    <source>
        <strain evidence="2 3">JCM 10425</strain>
    </source>
</reference>
<keyword evidence="1" id="KW-1133">Transmembrane helix</keyword>
<feature type="transmembrane region" description="Helical" evidence="1">
    <location>
        <begin position="279"/>
        <end position="297"/>
    </location>
</feature>
<evidence type="ECO:0000256" key="1">
    <source>
        <dbReference type="SAM" id="Phobius"/>
    </source>
</evidence>
<keyword evidence="1" id="KW-0472">Membrane</keyword>
<gene>
    <name evidence="2" type="ORF">GCM10009539_63160</name>
</gene>
<name>A0ABN0UZE6_9ACTN</name>
<evidence type="ECO:0000313" key="2">
    <source>
        <dbReference type="EMBL" id="GAA0267658.1"/>
    </source>
</evidence>
<feature type="transmembrane region" description="Helical" evidence="1">
    <location>
        <begin position="102"/>
        <end position="122"/>
    </location>
</feature>